<evidence type="ECO:0000256" key="4">
    <source>
        <dbReference type="ARBA" id="ARBA00022679"/>
    </source>
</evidence>
<dbReference type="PANTHER" id="PTHR11254">
    <property type="entry name" value="HECT DOMAIN UBIQUITIN-PROTEIN LIGASE"/>
    <property type="match status" value="1"/>
</dbReference>
<dbReference type="AlphaFoldDB" id="A0AAD8HBG1"/>
<evidence type="ECO:0000256" key="5">
    <source>
        <dbReference type="ARBA" id="ARBA00022786"/>
    </source>
</evidence>
<evidence type="ECO:0000313" key="9">
    <source>
        <dbReference type="Proteomes" id="UP001237642"/>
    </source>
</evidence>
<evidence type="ECO:0000256" key="2">
    <source>
        <dbReference type="ARBA" id="ARBA00004906"/>
    </source>
</evidence>
<protein>
    <recommendedName>
        <fullName evidence="3">HECT-type E3 ubiquitin transferase</fullName>
        <ecNumber evidence="3">2.3.2.26</ecNumber>
    </recommendedName>
</protein>
<reference evidence="8" key="2">
    <citation type="submission" date="2023-05" db="EMBL/GenBank/DDBJ databases">
        <authorList>
            <person name="Schelkunov M.I."/>
        </authorList>
    </citation>
    <scope>NUCLEOTIDE SEQUENCE</scope>
    <source>
        <strain evidence="8">Hsosn_3</strain>
        <tissue evidence="8">Leaf</tissue>
    </source>
</reference>
<dbReference type="SMART" id="SM00119">
    <property type="entry name" value="HECTc"/>
    <property type="match status" value="1"/>
</dbReference>
<dbReference type="Gene3D" id="3.30.2160.10">
    <property type="entry name" value="Hect, E3 ligase catalytic domain"/>
    <property type="match status" value="1"/>
</dbReference>
<reference evidence="8" key="1">
    <citation type="submission" date="2023-02" db="EMBL/GenBank/DDBJ databases">
        <title>Genome of toxic invasive species Heracleum sosnowskyi carries increased number of genes despite the absence of recent whole-genome duplications.</title>
        <authorList>
            <person name="Schelkunov M."/>
            <person name="Shtratnikova V."/>
            <person name="Makarenko M."/>
            <person name="Klepikova A."/>
            <person name="Omelchenko D."/>
            <person name="Novikova G."/>
            <person name="Obukhova E."/>
            <person name="Bogdanov V."/>
            <person name="Penin A."/>
            <person name="Logacheva M."/>
        </authorList>
    </citation>
    <scope>NUCLEOTIDE SEQUENCE</scope>
    <source>
        <strain evidence="8">Hsosn_3</strain>
        <tissue evidence="8">Leaf</tissue>
    </source>
</reference>
<evidence type="ECO:0000256" key="1">
    <source>
        <dbReference type="ARBA" id="ARBA00000885"/>
    </source>
</evidence>
<dbReference type="SUPFAM" id="SSF56204">
    <property type="entry name" value="Hect, E3 ligase catalytic domain"/>
    <property type="match status" value="1"/>
</dbReference>
<dbReference type="Pfam" id="PF00632">
    <property type="entry name" value="HECT"/>
    <property type="match status" value="1"/>
</dbReference>
<dbReference type="InterPro" id="IPR035983">
    <property type="entry name" value="Hect_E3_ubiquitin_ligase"/>
</dbReference>
<comment type="catalytic activity">
    <reaction evidence="1">
        <text>S-ubiquitinyl-[E2 ubiquitin-conjugating enzyme]-L-cysteine + [acceptor protein]-L-lysine = [E2 ubiquitin-conjugating enzyme]-L-cysteine + N(6)-ubiquitinyl-[acceptor protein]-L-lysine.</text>
        <dbReference type="EC" id="2.3.2.26"/>
    </reaction>
</comment>
<feature type="domain" description="HECT" evidence="7">
    <location>
        <begin position="165"/>
        <end position="495"/>
    </location>
</feature>
<dbReference type="PANTHER" id="PTHR11254:SF424">
    <property type="entry name" value="E3 UBIQUITIN-PROTEIN LIGASE UPL5"/>
    <property type="match status" value="1"/>
</dbReference>
<dbReference type="GO" id="GO:0005737">
    <property type="term" value="C:cytoplasm"/>
    <property type="evidence" value="ECO:0007669"/>
    <property type="project" value="TreeGrafter"/>
</dbReference>
<gene>
    <name evidence="8" type="ORF">POM88_038556</name>
</gene>
<feature type="active site" description="Glycyl thioester intermediate" evidence="6">
    <location>
        <position position="462"/>
    </location>
</feature>
<dbReference type="EC" id="2.3.2.26" evidence="3"/>
<dbReference type="PROSITE" id="PS50237">
    <property type="entry name" value="HECT"/>
    <property type="match status" value="1"/>
</dbReference>
<dbReference type="Gene3D" id="3.90.1750.10">
    <property type="entry name" value="Hect, E3 ligase catalytic domains"/>
    <property type="match status" value="1"/>
</dbReference>
<dbReference type="GO" id="GO:0061630">
    <property type="term" value="F:ubiquitin protein ligase activity"/>
    <property type="evidence" value="ECO:0007669"/>
    <property type="project" value="UniProtKB-EC"/>
</dbReference>
<keyword evidence="4" id="KW-0808">Transferase</keyword>
<comment type="caution">
    <text evidence="8">The sequence shown here is derived from an EMBL/GenBank/DDBJ whole genome shotgun (WGS) entry which is preliminary data.</text>
</comment>
<evidence type="ECO:0000313" key="8">
    <source>
        <dbReference type="EMBL" id="KAK1362995.1"/>
    </source>
</evidence>
<comment type="pathway">
    <text evidence="2">Protein modification; protein ubiquitination.</text>
</comment>
<dbReference type="Gene3D" id="3.30.2410.10">
    <property type="entry name" value="Hect, E3 ligase catalytic domain"/>
    <property type="match status" value="1"/>
</dbReference>
<dbReference type="InterPro" id="IPR000569">
    <property type="entry name" value="HECT_dom"/>
</dbReference>
<sequence>MDKLRDLEDQLEKVAISGEGVTNQTLSEQLLKDLLMIVKHPTFISFFANRKIFNFSFGYLDKLIQADDPDDYMRVLQILSLLPKDDVTSQQFQRCMFNNVDFFAMKLGFVVRQEHEWILETGYEFRVKLAYHSIPILHNTDQQLKLEINRENLVQDSITKILEADEFDLRRGISVRFVGEAGIGDGVRRDWLISLVGKMVETQDAFQTSGGDLAPDHTRIYPKQGSSASADFYRCFGRLIVLALIHNIQVGITFDNILFLQLSEKKITLEDIRATDPAKYKSYNEIMRSSPQSYDEEYYYFSDGSDHSDDDEGGRVVPLEDREKYVAGKIQKEFVSSIQAQTDNILKGFDGLLSVFRIVIFQILKLEDFDYLIRGIKELKMEDWKKFTRYEQGYEANDRQIKWFWQCVQDLPEEKRRKLLYNWTGIKYLPRGGFEALRPPVVIRNWPQDKELLDDLPRAQTCFHRLSFPRYESYEKMLKKLHLFIDECDGTFRME</sequence>
<keyword evidence="9" id="KW-1185">Reference proteome</keyword>
<dbReference type="Proteomes" id="UP001237642">
    <property type="component" value="Unassembled WGS sequence"/>
</dbReference>
<proteinExistence type="predicted"/>
<evidence type="ECO:0000259" key="7">
    <source>
        <dbReference type="PROSITE" id="PS50237"/>
    </source>
</evidence>
<evidence type="ECO:0000256" key="3">
    <source>
        <dbReference type="ARBA" id="ARBA00012485"/>
    </source>
</evidence>
<accession>A0AAD8HBG1</accession>
<dbReference type="EMBL" id="JAUIZM010000009">
    <property type="protein sequence ID" value="KAK1362995.1"/>
    <property type="molecule type" value="Genomic_DNA"/>
</dbReference>
<evidence type="ECO:0000256" key="6">
    <source>
        <dbReference type="PROSITE-ProRule" id="PRU00104"/>
    </source>
</evidence>
<keyword evidence="5 6" id="KW-0833">Ubl conjugation pathway</keyword>
<dbReference type="GO" id="GO:0000209">
    <property type="term" value="P:protein polyubiquitination"/>
    <property type="evidence" value="ECO:0007669"/>
    <property type="project" value="TreeGrafter"/>
</dbReference>
<organism evidence="8 9">
    <name type="scientific">Heracleum sosnowskyi</name>
    <dbReference type="NCBI Taxonomy" id="360622"/>
    <lineage>
        <taxon>Eukaryota</taxon>
        <taxon>Viridiplantae</taxon>
        <taxon>Streptophyta</taxon>
        <taxon>Embryophyta</taxon>
        <taxon>Tracheophyta</taxon>
        <taxon>Spermatophyta</taxon>
        <taxon>Magnoliopsida</taxon>
        <taxon>eudicotyledons</taxon>
        <taxon>Gunneridae</taxon>
        <taxon>Pentapetalae</taxon>
        <taxon>asterids</taxon>
        <taxon>campanulids</taxon>
        <taxon>Apiales</taxon>
        <taxon>Apiaceae</taxon>
        <taxon>Apioideae</taxon>
        <taxon>apioid superclade</taxon>
        <taxon>Tordylieae</taxon>
        <taxon>Tordyliinae</taxon>
        <taxon>Heracleum</taxon>
    </lineage>
</organism>
<dbReference type="InterPro" id="IPR050409">
    <property type="entry name" value="E3_ubiq-protein_ligase"/>
</dbReference>
<name>A0AAD8HBG1_9APIA</name>
<dbReference type="GO" id="GO:0006511">
    <property type="term" value="P:ubiquitin-dependent protein catabolic process"/>
    <property type="evidence" value="ECO:0007669"/>
    <property type="project" value="TreeGrafter"/>
</dbReference>